<evidence type="ECO:0000256" key="9">
    <source>
        <dbReference type="ARBA" id="ARBA00048072"/>
    </source>
</evidence>
<comment type="catalytic activity">
    <reaction evidence="9 10">
        <text>beta-D-fructose 6-phosphate + diphosphate = beta-D-fructose 1,6-bisphosphate + phosphate + H(+)</text>
        <dbReference type="Rhea" id="RHEA:13613"/>
        <dbReference type="ChEBI" id="CHEBI:15378"/>
        <dbReference type="ChEBI" id="CHEBI:32966"/>
        <dbReference type="ChEBI" id="CHEBI:33019"/>
        <dbReference type="ChEBI" id="CHEBI:43474"/>
        <dbReference type="ChEBI" id="CHEBI:57634"/>
        <dbReference type="EC" id="2.7.1.90"/>
    </reaction>
</comment>
<evidence type="ECO:0000259" key="12">
    <source>
        <dbReference type="Pfam" id="PF00365"/>
    </source>
</evidence>
<feature type="binding site" evidence="10">
    <location>
        <begin position="306"/>
        <end position="308"/>
    </location>
    <ligand>
        <name>substrate</name>
    </ligand>
</feature>
<dbReference type="EC" id="2.7.1.90" evidence="10"/>
<comment type="caution">
    <text evidence="13">The sequence shown here is derived from an EMBL/GenBank/DDBJ whole genome shotgun (WGS) entry which is preliminary data.</text>
</comment>
<dbReference type="GO" id="GO:0005829">
    <property type="term" value="C:cytosol"/>
    <property type="evidence" value="ECO:0007669"/>
    <property type="project" value="TreeGrafter"/>
</dbReference>
<evidence type="ECO:0000313" key="14">
    <source>
        <dbReference type="Proteomes" id="UP001428341"/>
    </source>
</evidence>
<comment type="similarity">
    <text evidence="10">Belongs to the phosphofructokinase type A (PFKA) family. PPi-dependent PFK group II subfamily. Clade 'Long' sub-subfamily.</text>
</comment>
<dbReference type="Proteomes" id="UP001428341">
    <property type="component" value="Unassembled WGS sequence"/>
</dbReference>
<keyword evidence="6 10" id="KW-0418">Kinase</keyword>
<keyword evidence="8 10" id="KW-0324">Glycolysis</keyword>
<dbReference type="GO" id="GO:0009749">
    <property type="term" value="P:response to glucose"/>
    <property type="evidence" value="ECO:0007669"/>
    <property type="project" value="TreeGrafter"/>
</dbReference>
<comment type="activity regulation">
    <text evidence="10">Allosterically activated by fructose 2,6-bisphosphate.</text>
</comment>
<comment type="function">
    <text evidence="10">Catalytic subunit of pyrophosphate--fructose 6-phosphate 1-phosphotransferase. Catalyzes the phosphorylation of D-fructose 6-phosphate, the first committing step of glycolysis. Uses inorganic phosphate (PPi) as phosphoryl donor instead of ATP like common ATP-dependent phosphofructokinases (ATP-PFKs), which renders the reaction reversible, and can thus function both in glycolysis and gluconeogenesis.</text>
</comment>
<reference evidence="13 14" key="1">
    <citation type="submission" date="2024-05" db="EMBL/GenBank/DDBJ databases">
        <title>Haplotype-resolved chromosome-level genome assembly of Huyou (Citrus changshanensis).</title>
        <authorList>
            <person name="Miao C."/>
            <person name="Chen W."/>
            <person name="Wu Y."/>
            <person name="Wang L."/>
            <person name="Zhao S."/>
            <person name="Grierson D."/>
            <person name="Xu C."/>
            <person name="Chen K."/>
        </authorList>
    </citation>
    <scope>NUCLEOTIDE SEQUENCE [LARGE SCALE GENOMIC DNA]</scope>
    <source>
        <strain evidence="13">01-14</strain>
        <tissue evidence="13">Leaf</tissue>
    </source>
</reference>
<feature type="binding site" evidence="10">
    <location>
        <begin position="260"/>
        <end position="261"/>
    </location>
    <ligand>
        <name>substrate</name>
        <note>ligand shared between dimeric partners</note>
    </ligand>
</feature>
<keyword evidence="14" id="KW-1185">Reference proteome</keyword>
<dbReference type="InterPro" id="IPR035966">
    <property type="entry name" value="PKF_sf"/>
</dbReference>
<dbReference type="GO" id="GO:0047334">
    <property type="term" value="F:diphosphate-fructose-6-phosphate 1-phosphotransferase activity"/>
    <property type="evidence" value="ECO:0007669"/>
    <property type="project" value="UniProtKB-EC"/>
</dbReference>
<feature type="transmembrane region" description="Helical" evidence="11">
    <location>
        <begin position="274"/>
        <end position="303"/>
    </location>
</feature>
<feature type="domain" description="Phosphofructokinase" evidence="12">
    <location>
        <begin position="91"/>
        <end position="261"/>
    </location>
</feature>
<keyword evidence="11" id="KW-0812">Transmembrane</keyword>
<protein>
    <recommendedName>
        <fullName evidence="10">Pyrophosphate--fructose 6-phosphate 1-phosphotransferase subunit beta</fullName>
        <shortName evidence="10">PFP</shortName>
        <ecNumber evidence="10">2.7.1.90</ecNumber>
    </recommendedName>
    <alternativeName>
        <fullName evidence="10">6-phosphofructokinase, pyrophosphate dependent</fullName>
    </alternativeName>
    <alternativeName>
        <fullName evidence="10">PPi-PFK</fullName>
    </alternativeName>
    <alternativeName>
        <fullName evidence="10">Pyrophosphate-dependent 6-phosphofructose-1-kinase</fullName>
    </alternativeName>
</protein>
<evidence type="ECO:0000313" key="13">
    <source>
        <dbReference type="EMBL" id="KAK9222549.1"/>
    </source>
</evidence>
<evidence type="ECO:0000256" key="7">
    <source>
        <dbReference type="ARBA" id="ARBA00022842"/>
    </source>
</evidence>
<dbReference type="PIRSF" id="PIRSF005677">
    <property type="entry name" value="PPi_PFK_PfpB"/>
    <property type="match status" value="1"/>
</dbReference>
<dbReference type="PANTHER" id="PTHR43650">
    <property type="entry name" value="PYROPHOSPHATE--FRUCTOSE 6-PHOSPHATE 1-PHOSPHOTRANSFERASE"/>
    <property type="match status" value="1"/>
</dbReference>
<dbReference type="Pfam" id="PF00365">
    <property type="entry name" value="PFK"/>
    <property type="match status" value="1"/>
</dbReference>
<dbReference type="Gene3D" id="3.40.50.450">
    <property type="match status" value="2"/>
</dbReference>
<dbReference type="EMBL" id="JBCGBO010000002">
    <property type="protein sequence ID" value="KAK9222549.1"/>
    <property type="molecule type" value="Genomic_DNA"/>
</dbReference>
<dbReference type="GO" id="GO:0003872">
    <property type="term" value="F:6-phosphofructokinase activity"/>
    <property type="evidence" value="ECO:0007669"/>
    <property type="project" value="UniProtKB-UniRule"/>
</dbReference>
<accession>A0AAP0MUQ1</accession>
<evidence type="ECO:0000256" key="8">
    <source>
        <dbReference type="ARBA" id="ARBA00023152"/>
    </source>
</evidence>
<evidence type="ECO:0000256" key="4">
    <source>
        <dbReference type="ARBA" id="ARBA00022679"/>
    </source>
</evidence>
<dbReference type="SUPFAM" id="SSF53784">
    <property type="entry name" value="Phosphofructokinase"/>
    <property type="match status" value="2"/>
</dbReference>
<name>A0AAP0MUQ1_9ROSI</name>
<dbReference type="InterPro" id="IPR022953">
    <property type="entry name" value="ATP_PFK"/>
</dbReference>
<dbReference type="HAMAP" id="MF_01980">
    <property type="entry name" value="Phosphofructokinase_II_Long"/>
    <property type="match status" value="1"/>
</dbReference>
<feature type="active site" description="Proton acceptor" evidence="10">
    <location>
        <position position="223"/>
    </location>
</feature>
<evidence type="ECO:0000256" key="10">
    <source>
        <dbReference type="HAMAP-Rule" id="MF_03185"/>
    </source>
</evidence>
<comment type="subcellular location">
    <subcellularLocation>
        <location evidence="10">Cytoplasm</location>
    </subcellularLocation>
</comment>
<comment type="caution">
    <text evidence="10">Lacks conserved residue(s) required for the propagation of feature annotation.</text>
</comment>
<proteinExistence type="inferred from homology"/>
<keyword evidence="4 10" id="KW-0808">Transferase</keyword>
<feature type="binding site" evidence="10">
    <location>
        <position position="373"/>
    </location>
    <ligand>
        <name>substrate</name>
    </ligand>
</feature>
<evidence type="ECO:0000256" key="11">
    <source>
        <dbReference type="SAM" id="Phobius"/>
    </source>
</evidence>
<evidence type="ECO:0000256" key="6">
    <source>
        <dbReference type="ARBA" id="ARBA00022777"/>
    </source>
</evidence>
<evidence type="ECO:0000256" key="2">
    <source>
        <dbReference type="ARBA" id="ARBA00022490"/>
    </source>
</evidence>
<dbReference type="PANTHER" id="PTHR43650:SF29">
    <property type="entry name" value="PYROPHOSPHATE--FRUCTOSE 6-PHOSPHATE 1-PHOSPHOTRANSFERASE SUBUNIT BETA 1"/>
    <property type="match status" value="1"/>
</dbReference>
<keyword evidence="11" id="KW-1133">Transmembrane helix</keyword>
<evidence type="ECO:0000256" key="5">
    <source>
        <dbReference type="ARBA" id="ARBA00022723"/>
    </source>
</evidence>
<dbReference type="AlphaFoldDB" id="A0AAP0MUQ1"/>
<feature type="site" description="Important for catalytic activity; stabilizes the transition state when the phosphoryl donor is PPi" evidence="10">
    <location>
        <position position="220"/>
    </location>
</feature>
<feature type="binding site" evidence="10">
    <location>
        <position position="99"/>
    </location>
    <ligand>
        <name>diphosphate</name>
        <dbReference type="ChEBI" id="CHEBI:33019"/>
    </ligand>
</feature>
<keyword evidence="7 10" id="KW-0460">Magnesium</keyword>
<comment type="cofactor">
    <cofactor evidence="1 10">
        <name>Mg(2+)</name>
        <dbReference type="ChEBI" id="CHEBI:18420"/>
    </cofactor>
</comment>
<comment type="pathway">
    <text evidence="10">Carbohydrate degradation; glycolysis; D-glyceraldehyde 3-phosphate and glycerone phosphate from D-glucose: step 3/4.</text>
</comment>
<organism evidence="13 14">
    <name type="scientific">Citrus x changshan-huyou</name>
    <dbReference type="NCBI Taxonomy" id="2935761"/>
    <lineage>
        <taxon>Eukaryota</taxon>
        <taxon>Viridiplantae</taxon>
        <taxon>Streptophyta</taxon>
        <taxon>Embryophyta</taxon>
        <taxon>Tracheophyta</taxon>
        <taxon>Spermatophyta</taxon>
        <taxon>Magnoliopsida</taxon>
        <taxon>eudicotyledons</taxon>
        <taxon>Gunneridae</taxon>
        <taxon>Pentapetalae</taxon>
        <taxon>rosids</taxon>
        <taxon>malvids</taxon>
        <taxon>Sapindales</taxon>
        <taxon>Rutaceae</taxon>
        <taxon>Aurantioideae</taxon>
        <taxon>Citrus</taxon>
    </lineage>
</organism>
<dbReference type="InterPro" id="IPR000023">
    <property type="entry name" value="Phosphofructokinase_dom"/>
</dbReference>
<gene>
    <name evidence="10" type="primary">PFP-BETA</name>
    <name evidence="13" type="ORF">WN944_010985</name>
</gene>
<feature type="binding site" evidence="10">
    <location>
        <position position="193"/>
    </location>
    <ligand>
        <name>Mg(2+)</name>
        <dbReference type="ChEBI" id="CHEBI:18420"/>
        <note>catalytic</note>
    </ligand>
</feature>
<sequence length="611" mass="67127">MSNTNAPTVKKDGPGRLASVYSELQTSRLNVSLPLPSVLKKTFNVVDGAPSSASGNPEEIKKLFPKLFGQPSARLVECDPKACSMENKSLKIGVVLSGGQAPGGHNVISGIFDYLQERTNGSKLYGFKGGPAGIMKCKYVELSTEYIYPYRNQGGFDMICSGRDKIETPEQFKQAEETAKKLDLDGLVVIGGDDSNTNACLLAENFRSKDIKTRVIGCPKTIDGDLKCKEVPTSFGFDTACKIFSEMIGNVMTDARSTGKYYHCKLSGYRFLEFAIVVTFCAVHVRIAIPLLFFLIISVSAVVRLMGRAASHITLECALQTHPNITIIGEEHFALMKVAAKKQTLKIVTDYITDIICKRSEAGYNYGVILIPEGLIDFIPEVQQLIAELNEILAHDGVDQDGAWKKKLKSQSQELFELFPKAIQEQLLLERDPHGNVQVAKIETEKMLIQMVETELNKMKQKGAYKGQFNGQSHFFGYEGRCGLPTNFDANYCYALGYAAAALLHAGKTGLISSVGNLGEPVEEWTVGGTALTSLMDVERRHGKFKPVIKKAMVELEGIPFKTFASLREDWTIKNLYVSPGPIQFVGPNANDINHTLKLELGPPAQAKLNK</sequence>
<feature type="binding site" evidence="10">
    <location>
        <begin position="221"/>
        <end position="223"/>
    </location>
    <ligand>
        <name>substrate</name>
    </ligand>
</feature>
<keyword evidence="11" id="KW-0472">Membrane</keyword>
<keyword evidence="3 10" id="KW-0021">Allosteric enzyme</keyword>
<dbReference type="GO" id="GO:0005524">
    <property type="term" value="F:ATP binding"/>
    <property type="evidence" value="ECO:0007669"/>
    <property type="project" value="InterPro"/>
</dbReference>
<comment type="subunit">
    <text evidence="10">Tetramer of two alpha (regulatory) and two beta (catalytic) chains.</text>
</comment>
<evidence type="ECO:0000256" key="3">
    <source>
        <dbReference type="ARBA" id="ARBA00022533"/>
    </source>
</evidence>
<dbReference type="GO" id="GO:0015979">
    <property type="term" value="P:photosynthesis"/>
    <property type="evidence" value="ECO:0007669"/>
    <property type="project" value="TreeGrafter"/>
</dbReference>
<dbReference type="InterPro" id="IPR011183">
    <property type="entry name" value="PfpB_PPi_PFK"/>
</dbReference>
<dbReference type="GO" id="GO:0046872">
    <property type="term" value="F:metal ion binding"/>
    <property type="evidence" value="ECO:0007669"/>
    <property type="project" value="UniProtKB-KW"/>
</dbReference>
<evidence type="ECO:0000256" key="1">
    <source>
        <dbReference type="ARBA" id="ARBA00001946"/>
    </source>
</evidence>
<keyword evidence="5 10" id="KW-0479">Metal-binding</keyword>
<feature type="binding site" evidence="10">
    <location>
        <begin position="478"/>
        <end position="481"/>
    </location>
    <ligand>
        <name>substrate</name>
    </ligand>
</feature>
<feature type="site" description="Important for catalytic activity and substrate specificity; stabilizes the transition state when the phosphoryl donor is PPi; prevents ATP from binding by mimicking the alpha-phosphate group of ATP" evidence="10">
    <location>
        <position position="194"/>
    </location>
</feature>
<dbReference type="Gene3D" id="3.40.50.460">
    <property type="entry name" value="Phosphofructokinase domain"/>
    <property type="match status" value="1"/>
</dbReference>
<dbReference type="GO" id="GO:0006002">
    <property type="term" value="P:fructose 6-phosphate metabolic process"/>
    <property type="evidence" value="ECO:0007669"/>
    <property type="project" value="InterPro"/>
</dbReference>
<keyword evidence="2 10" id="KW-0963">Cytoplasm</keyword>
<dbReference type="PRINTS" id="PR00476">
    <property type="entry name" value="PHFRCTKINASE"/>
</dbReference>